<dbReference type="SUPFAM" id="SSF57850">
    <property type="entry name" value="RING/U-box"/>
    <property type="match status" value="1"/>
</dbReference>
<dbReference type="PANTHER" id="PTHR15898">
    <property type="entry name" value="BIFUNCTIONAL APOPTOSIS REGULATOR"/>
    <property type="match status" value="1"/>
</dbReference>
<protein>
    <submittedName>
        <fullName evidence="6">Zinc finger, ZZ type</fullName>
    </submittedName>
</protein>
<evidence type="ECO:0000259" key="5">
    <source>
        <dbReference type="PROSITE" id="PS50089"/>
    </source>
</evidence>
<dbReference type="EMBL" id="CP097510">
    <property type="protein sequence ID" value="URE39391.1"/>
    <property type="molecule type" value="Genomic_DNA"/>
</dbReference>
<dbReference type="GO" id="GO:0008270">
    <property type="term" value="F:zinc ion binding"/>
    <property type="evidence" value="ECO:0007669"/>
    <property type="project" value="UniProtKB-KW"/>
</dbReference>
<feature type="domain" description="RING-type" evidence="5">
    <location>
        <begin position="114"/>
        <end position="152"/>
    </location>
</feature>
<accession>A0A9E7HTP3</accession>
<dbReference type="InterPro" id="IPR001841">
    <property type="entry name" value="Znf_RING"/>
</dbReference>
<dbReference type="Gene3D" id="3.30.40.10">
    <property type="entry name" value="Zinc/RING finger domain, C3HC4 (zinc finger)"/>
    <property type="match status" value="1"/>
</dbReference>
<name>A0A9E7HTP3_9LILI</name>
<dbReference type="InterPro" id="IPR017907">
    <property type="entry name" value="Znf_RING_CS"/>
</dbReference>
<dbReference type="GO" id="GO:0043161">
    <property type="term" value="P:proteasome-mediated ubiquitin-dependent protein catabolic process"/>
    <property type="evidence" value="ECO:0007669"/>
    <property type="project" value="TreeGrafter"/>
</dbReference>
<dbReference type="PROSITE" id="PS00518">
    <property type="entry name" value="ZF_RING_1"/>
    <property type="match status" value="1"/>
</dbReference>
<proteinExistence type="predicted"/>
<dbReference type="Proteomes" id="UP001055439">
    <property type="component" value="Chromosome 8"/>
</dbReference>
<dbReference type="InterPro" id="IPR027370">
    <property type="entry name" value="Znf-RING_euk"/>
</dbReference>
<sequence length="223" mass="25256">MSDAEEAKATASSPSAACPMAADGLDDEVSSPFQCCVCLDILYKPIVLVEEKATDVYSPQFADQLELKKLHIGNGSSSKNFKDCRSGDFERSDLSENRLDHTIKRNISVDDVSCSLCKEMLYQPAVLNCGHVYCESCLSGLSGEHLQCQVCQSFHPGEFPNICLDLDHFLEEEFPREYAVRRDQVQNKKAQCQHVPNENKIRWHKYHPEAMIYGSRKTYLMFM</sequence>
<keyword evidence="7" id="KW-1185">Reference proteome</keyword>
<evidence type="ECO:0000256" key="1">
    <source>
        <dbReference type="ARBA" id="ARBA00022723"/>
    </source>
</evidence>
<evidence type="ECO:0000256" key="3">
    <source>
        <dbReference type="ARBA" id="ARBA00022833"/>
    </source>
</evidence>
<keyword evidence="3" id="KW-0862">Zinc</keyword>
<keyword evidence="2 4" id="KW-0863">Zinc-finger</keyword>
<dbReference type="AlphaFoldDB" id="A0A9E7HTP3"/>
<evidence type="ECO:0000313" key="6">
    <source>
        <dbReference type="EMBL" id="URE39391.1"/>
    </source>
</evidence>
<organism evidence="6 7">
    <name type="scientific">Musa troglodytarum</name>
    <name type="common">fe'i banana</name>
    <dbReference type="NCBI Taxonomy" id="320322"/>
    <lineage>
        <taxon>Eukaryota</taxon>
        <taxon>Viridiplantae</taxon>
        <taxon>Streptophyta</taxon>
        <taxon>Embryophyta</taxon>
        <taxon>Tracheophyta</taxon>
        <taxon>Spermatophyta</taxon>
        <taxon>Magnoliopsida</taxon>
        <taxon>Liliopsida</taxon>
        <taxon>Zingiberales</taxon>
        <taxon>Musaceae</taxon>
        <taxon>Musa</taxon>
    </lineage>
</organism>
<reference evidence="6" key="1">
    <citation type="submission" date="2022-05" db="EMBL/GenBank/DDBJ databases">
        <title>The Musa troglodytarum L. genome provides insights into the mechanism of non-climacteric behaviour and enrichment of carotenoids.</title>
        <authorList>
            <person name="Wang J."/>
        </authorList>
    </citation>
    <scope>NUCLEOTIDE SEQUENCE</scope>
    <source>
        <tissue evidence="6">Leaf</tissue>
    </source>
</reference>
<dbReference type="PANTHER" id="PTHR15898:SF13">
    <property type="entry name" value="BIFUNCTIONAL APOPTOSIS REGULATOR"/>
    <property type="match status" value="1"/>
</dbReference>
<gene>
    <name evidence="6" type="ORF">MUK42_18024</name>
</gene>
<dbReference type="InterPro" id="IPR013083">
    <property type="entry name" value="Znf_RING/FYVE/PHD"/>
</dbReference>
<dbReference type="GO" id="GO:0061630">
    <property type="term" value="F:ubiquitin protein ligase activity"/>
    <property type="evidence" value="ECO:0007669"/>
    <property type="project" value="TreeGrafter"/>
</dbReference>
<evidence type="ECO:0000256" key="2">
    <source>
        <dbReference type="ARBA" id="ARBA00022771"/>
    </source>
</evidence>
<dbReference type="PROSITE" id="PS50089">
    <property type="entry name" value="ZF_RING_2"/>
    <property type="match status" value="1"/>
</dbReference>
<evidence type="ECO:0000256" key="4">
    <source>
        <dbReference type="PROSITE-ProRule" id="PRU00175"/>
    </source>
</evidence>
<dbReference type="SMART" id="SM00184">
    <property type="entry name" value="RING"/>
    <property type="match status" value="1"/>
</dbReference>
<dbReference type="OrthoDB" id="6270329at2759"/>
<dbReference type="Pfam" id="PF13445">
    <property type="entry name" value="zf-RING_UBOX"/>
    <property type="match status" value="1"/>
</dbReference>
<evidence type="ECO:0000313" key="7">
    <source>
        <dbReference type="Proteomes" id="UP001055439"/>
    </source>
</evidence>
<keyword evidence="1" id="KW-0479">Metal-binding</keyword>